<proteinExistence type="predicted"/>
<evidence type="ECO:0008006" key="3">
    <source>
        <dbReference type="Google" id="ProtNLM"/>
    </source>
</evidence>
<dbReference type="InterPro" id="IPR010995">
    <property type="entry name" value="DNA_repair_Rad51/TF_NusA_a-hlx"/>
</dbReference>
<evidence type="ECO:0000313" key="2">
    <source>
        <dbReference type="Proteomes" id="UP000253215"/>
    </source>
</evidence>
<protein>
    <recommendedName>
        <fullName evidence="3">Helicase</fullName>
    </recommendedName>
</protein>
<organism evidence="1 2">
    <name type="scientific">Streptococcus gallolyticus</name>
    <dbReference type="NCBI Taxonomy" id="315405"/>
    <lineage>
        <taxon>Bacteria</taxon>
        <taxon>Bacillati</taxon>
        <taxon>Bacillota</taxon>
        <taxon>Bacilli</taxon>
        <taxon>Lactobacillales</taxon>
        <taxon>Streptococcaceae</taxon>
        <taxon>Streptococcus</taxon>
    </lineage>
</organism>
<dbReference type="Proteomes" id="UP000253215">
    <property type="component" value="Unassembled WGS sequence"/>
</dbReference>
<name>A0A368UDT5_9STRE</name>
<dbReference type="SUPFAM" id="SSF47794">
    <property type="entry name" value="Rad51 N-terminal domain-like"/>
    <property type="match status" value="1"/>
</dbReference>
<accession>A0A368UDT5</accession>
<sequence>MAKKKNRKKELRRKQKQEDNKIVDFASFAEKADYPLALSEPELDEELVNRLFKEFEQTGNPETLEQLASILEFGDSEMDEADELFYQAMEEDEEMQLRLLTNLLTEYPDHFEARFQSLILRSTEFSADYFKELQDFYRVALAKWKKADYESWYSLEARSPLTVITFVTETYLQEGLVGLAGQVVDFVRSKIDEAFPPGFIHLMMSVYNALYQEEEIEDFYEEQLAQDWQDDGVLVHLIIAKLLNGDIEAARSLFADLAAINGEVLHVFDSSYWVHLLDMANEVLAYRPNSSLSLQIALHPLQAFLLTKPFVIHQMLAIAEDYQDNLPDSPRKRMAFFNSACMKGIQIDKGRNLCDAGILSQEDLEKHTEKEILAISGIGPATVKKLKENGVRFKKGEELV</sequence>
<dbReference type="GO" id="GO:0000166">
    <property type="term" value="F:nucleotide binding"/>
    <property type="evidence" value="ECO:0007669"/>
    <property type="project" value="InterPro"/>
</dbReference>
<reference evidence="1 2" key="1">
    <citation type="journal article" date="2018" name="Sci. Rep.">
        <title>Network-guided genomic and metagenomic analysis of the faecal microbiota of the critically endangered kakapo.</title>
        <authorList>
            <person name="Waite D.W."/>
            <person name="Dsouza M."/>
            <person name="Sekiguchi Y."/>
            <person name="Hugenholtz P."/>
            <person name="Taylor M.W."/>
        </authorList>
    </citation>
    <scope>NUCLEOTIDE SEQUENCE [LARGE SCALE GENOMIC DNA]</scope>
    <source>
        <strain evidence="1 2">BI02</strain>
    </source>
</reference>
<dbReference type="EMBL" id="NETH01000018">
    <property type="protein sequence ID" value="RCW17094.1"/>
    <property type="molecule type" value="Genomic_DNA"/>
</dbReference>
<gene>
    <name evidence="1" type="ORF">CAC02_05060</name>
</gene>
<dbReference type="AlphaFoldDB" id="A0A368UDT5"/>
<dbReference type="Gene3D" id="1.10.150.20">
    <property type="entry name" value="5' to 3' exonuclease, C-terminal subdomain"/>
    <property type="match status" value="1"/>
</dbReference>
<comment type="caution">
    <text evidence="1">The sequence shown here is derived from an EMBL/GenBank/DDBJ whole genome shotgun (WGS) entry which is preliminary data.</text>
</comment>
<evidence type="ECO:0000313" key="1">
    <source>
        <dbReference type="EMBL" id="RCW17094.1"/>
    </source>
</evidence>